<organism evidence="2 3">
    <name type="scientific">Candidatus Magasanikbacteria bacterium CG10_big_fil_rev_8_21_14_0_10_47_10</name>
    <dbReference type="NCBI Taxonomy" id="1974652"/>
    <lineage>
        <taxon>Bacteria</taxon>
        <taxon>Candidatus Magasanikiibacteriota</taxon>
    </lineage>
</organism>
<protein>
    <submittedName>
        <fullName evidence="2">Uncharacterized protein</fullName>
    </submittedName>
</protein>
<dbReference type="AlphaFoldDB" id="A0A2H0TSE5"/>
<evidence type="ECO:0000256" key="1">
    <source>
        <dbReference type="SAM" id="MobiDB-lite"/>
    </source>
</evidence>
<evidence type="ECO:0000313" key="3">
    <source>
        <dbReference type="Proteomes" id="UP000230154"/>
    </source>
</evidence>
<proteinExistence type="predicted"/>
<comment type="caution">
    <text evidence="2">The sequence shown here is derived from an EMBL/GenBank/DDBJ whole genome shotgun (WGS) entry which is preliminary data.</text>
</comment>
<name>A0A2H0TSE5_9BACT</name>
<dbReference type="Proteomes" id="UP000230154">
    <property type="component" value="Unassembled WGS sequence"/>
</dbReference>
<sequence>MQKHNKQNRPATGRFCFCVDSSSDEYRNGTSSRHLLDAPVLALDDRHVAAVERPTGRPGRGAHAGLVADTATGGDRGARPELGHPPLTRDELAATVPANDLPVSDGRGDVIPGLEEPLPLVRVLRHGAPSRYARAEPPLQCARVTNFFDGCGQDT</sequence>
<accession>A0A2H0TSE5</accession>
<reference evidence="3" key="1">
    <citation type="submission" date="2017-09" db="EMBL/GenBank/DDBJ databases">
        <title>Depth-based differentiation of microbial function through sediment-hosted aquifers and enrichment of novel symbionts in the deep terrestrial subsurface.</title>
        <authorList>
            <person name="Probst A.J."/>
            <person name="Ladd B."/>
            <person name="Jarett J.K."/>
            <person name="Geller-Mcgrath D.E."/>
            <person name="Sieber C.M.K."/>
            <person name="Emerson J.B."/>
            <person name="Anantharaman K."/>
            <person name="Thomas B.C."/>
            <person name="Malmstrom R."/>
            <person name="Stieglmeier M."/>
            <person name="Klingl A."/>
            <person name="Woyke T."/>
            <person name="Ryan C.M."/>
            <person name="Banfield J.F."/>
        </authorList>
    </citation>
    <scope>NUCLEOTIDE SEQUENCE [LARGE SCALE GENOMIC DNA]</scope>
</reference>
<feature type="compositionally biased region" description="Basic and acidic residues" evidence="1">
    <location>
        <begin position="76"/>
        <end position="87"/>
    </location>
</feature>
<feature type="region of interest" description="Disordered" evidence="1">
    <location>
        <begin position="53"/>
        <end position="87"/>
    </location>
</feature>
<gene>
    <name evidence="2" type="ORF">COU35_02645</name>
</gene>
<evidence type="ECO:0000313" key="2">
    <source>
        <dbReference type="EMBL" id="PIR74456.1"/>
    </source>
</evidence>
<dbReference type="EMBL" id="PFCB01000021">
    <property type="protein sequence ID" value="PIR74456.1"/>
    <property type="molecule type" value="Genomic_DNA"/>
</dbReference>